<feature type="compositionally biased region" description="Polar residues" evidence="1">
    <location>
        <begin position="30"/>
        <end position="43"/>
    </location>
</feature>
<dbReference type="EMBL" id="JACVVK020000439">
    <property type="protein sequence ID" value="KAK7474343.1"/>
    <property type="molecule type" value="Genomic_DNA"/>
</dbReference>
<feature type="region of interest" description="Disordered" evidence="1">
    <location>
        <begin position="17"/>
        <end position="91"/>
    </location>
</feature>
<feature type="compositionally biased region" description="Low complexity" evidence="1">
    <location>
        <begin position="44"/>
        <end position="60"/>
    </location>
</feature>
<evidence type="ECO:0000313" key="3">
    <source>
        <dbReference type="Proteomes" id="UP001519460"/>
    </source>
</evidence>
<feature type="compositionally biased region" description="Low complexity" evidence="1">
    <location>
        <begin position="20"/>
        <end position="29"/>
    </location>
</feature>
<proteinExistence type="predicted"/>
<gene>
    <name evidence="2" type="ORF">BaRGS_00034391</name>
</gene>
<accession>A0ABD0JHG8</accession>
<dbReference type="AlphaFoldDB" id="A0ABD0JHG8"/>
<organism evidence="2 3">
    <name type="scientific">Batillaria attramentaria</name>
    <dbReference type="NCBI Taxonomy" id="370345"/>
    <lineage>
        <taxon>Eukaryota</taxon>
        <taxon>Metazoa</taxon>
        <taxon>Spiralia</taxon>
        <taxon>Lophotrochozoa</taxon>
        <taxon>Mollusca</taxon>
        <taxon>Gastropoda</taxon>
        <taxon>Caenogastropoda</taxon>
        <taxon>Sorbeoconcha</taxon>
        <taxon>Cerithioidea</taxon>
        <taxon>Batillariidae</taxon>
        <taxon>Batillaria</taxon>
    </lineage>
</organism>
<protein>
    <submittedName>
        <fullName evidence="2">Uncharacterized protein</fullName>
    </submittedName>
</protein>
<reference evidence="2 3" key="1">
    <citation type="journal article" date="2023" name="Sci. Data">
        <title>Genome assembly of the Korean intertidal mud-creeper Batillaria attramentaria.</title>
        <authorList>
            <person name="Patra A.K."/>
            <person name="Ho P.T."/>
            <person name="Jun S."/>
            <person name="Lee S.J."/>
            <person name="Kim Y."/>
            <person name="Won Y.J."/>
        </authorList>
    </citation>
    <scope>NUCLEOTIDE SEQUENCE [LARGE SCALE GENOMIC DNA]</scope>
    <source>
        <strain evidence="2">Wonlab-2016</strain>
    </source>
</reference>
<keyword evidence="3" id="KW-1185">Reference proteome</keyword>
<evidence type="ECO:0000313" key="2">
    <source>
        <dbReference type="EMBL" id="KAK7474343.1"/>
    </source>
</evidence>
<dbReference type="Proteomes" id="UP001519460">
    <property type="component" value="Unassembled WGS sequence"/>
</dbReference>
<comment type="caution">
    <text evidence="2">The sequence shown here is derived from an EMBL/GenBank/DDBJ whole genome shotgun (WGS) entry which is preliminary data.</text>
</comment>
<name>A0ABD0JHG8_9CAEN</name>
<sequence length="111" mass="12036">MTFTCTACLLTPFNNLPDVTTDTSTSSETIQGPSSLHATCSGNTQETTTRLTEQQTQQATPRVYTDLHNHQALQRAQRNEQNKGSNSCEGSLPKCRLLAVLGMIKPPSNVA</sequence>
<evidence type="ECO:0000256" key="1">
    <source>
        <dbReference type="SAM" id="MobiDB-lite"/>
    </source>
</evidence>